<keyword evidence="2" id="KW-1185">Reference proteome</keyword>
<dbReference type="EMBL" id="CP092871">
    <property type="protein sequence ID" value="UYV71910.1"/>
    <property type="molecule type" value="Genomic_DNA"/>
</dbReference>
<evidence type="ECO:0000313" key="1">
    <source>
        <dbReference type="EMBL" id="UYV71910.1"/>
    </source>
</evidence>
<accession>A0ABY6KXT9</accession>
<dbReference type="Proteomes" id="UP001235939">
    <property type="component" value="Chromosome 09"/>
</dbReference>
<protein>
    <submittedName>
        <fullName evidence="1">Uncharacterized protein</fullName>
    </submittedName>
</protein>
<organism evidence="1 2">
    <name type="scientific">Cordylochernes scorpioides</name>
    <dbReference type="NCBI Taxonomy" id="51811"/>
    <lineage>
        <taxon>Eukaryota</taxon>
        <taxon>Metazoa</taxon>
        <taxon>Ecdysozoa</taxon>
        <taxon>Arthropoda</taxon>
        <taxon>Chelicerata</taxon>
        <taxon>Arachnida</taxon>
        <taxon>Pseudoscorpiones</taxon>
        <taxon>Cheliferoidea</taxon>
        <taxon>Chernetidae</taxon>
        <taxon>Cordylochernes</taxon>
    </lineage>
</organism>
<proteinExistence type="predicted"/>
<gene>
    <name evidence="1" type="ORF">LAZ67_9001084</name>
</gene>
<sequence>MEQIRSPAQKSSSTWQAGEAAQTHGEWYFILSQLGCFHFYAVQAVSASRRCLQQHAAGPQAYFVLEGFFFASFPFFSQVKLLLSEQFLIGLMNLNLDKPSLKMNLVQVDHQQQKPVSRWVPQSLTEDQKLGRVKWCNFMLKILMKANQRLFLILLWVTKLGFTSLIQKQNGNLLFGALQNHLILRRFAELEVLEKMFLKKMKTSMKLRYPPRLAKTDVDAKLGFNNSCFTSRSSKLPVVPPGDAEDAGFGPLTRVQVRAVSDLPRADTLYPIL</sequence>
<reference evidence="1 2" key="1">
    <citation type="submission" date="2022-01" db="EMBL/GenBank/DDBJ databases">
        <title>A chromosomal length assembly of Cordylochernes scorpioides.</title>
        <authorList>
            <person name="Zeh D."/>
            <person name="Zeh J."/>
        </authorList>
    </citation>
    <scope>NUCLEOTIDE SEQUENCE [LARGE SCALE GENOMIC DNA]</scope>
    <source>
        <strain evidence="1">IN4F17</strain>
        <tissue evidence="1">Whole Body</tissue>
    </source>
</reference>
<evidence type="ECO:0000313" key="2">
    <source>
        <dbReference type="Proteomes" id="UP001235939"/>
    </source>
</evidence>
<name>A0ABY6KXT9_9ARAC</name>